<feature type="non-terminal residue" evidence="1">
    <location>
        <position position="162"/>
    </location>
</feature>
<dbReference type="Proteomes" id="UP000789508">
    <property type="component" value="Unassembled WGS sequence"/>
</dbReference>
<dbReference type="AlphaFoldDB" id="A0A9N9JJD0"/>
<feature type="non-terminal residue" evidence="1">
    <location>
        <position position="1"/>
    </location>
</feature>
<name>A0A9N9JJD0_9GLOM</name>
<proteinExistence type="predicted"/>
<organism evidence="1 2">
    <name type="scientific">Ambispora leptoticha</name>
    <dbReference type="NCBI Taxonomy" id="144679"/>
    <lineage>
        <taxon>Eukaryota</taxon>
        <taxon>Fungi</taxon>
        <taxon>Fungi incertae sedis</taxon>
        <taxon>Mucoromycota</taxon>
        <taxon>Glomeromycotina</taxon>
        <taxon>Glomeromycetes</taxon>
        <taxon>Archaeosporales</taxon>
        <taxon>Ambisporaceae</taxon>
        <taxon>Ambispora</taxon>
    </lineage>
</organism>
<comment type="caution">
    <text evidence="1">The sequence shown here is derived from an EMBL/GenBank/DDBJ whole genome shotgun (WGS) entry which is preliminary data.</text>
</comment>
<gene>
    <name evidence="1" type="ORF">ALEPTO_LOCUS14574</name>
</gene>
<reference evidence="1" key="1">
    <citation type="submission" date="2021-06" db="EMBL/GenBank/DDBJ databases">
        <authorList>
            <person name="Kallberg Y."/>
            <person name="Tangrot J."/>
            <person name="Rosling A."/>
        </authorList>
    </citation>
    <scope>NUCLEOTIDE SEQUENCE</scope>
    <source>
        <strain evidence="1">FL130A</strain>
    </source>
</reference>
<evidence type="ECO:0000313" key="2">
    <source>
        <dbReference type="Proteomes" id="UP000789508"/>
    </source>
</evidence>
<keyword evidence="2" id="KW-1185">Reference proteome</keyword>
<dbReference type="OrthoDB" id="10560739at2759"/>
<evidence type="ECO:0000313" key="1">
    <source>
        <dbReference type="EMBL" id="CAG8779189.1"/>
    </source>
</evidence>
<dbReference type="EMBL" id="CAJVPS010057757">
    <property type="protein sequence ID" value="CAG8779189.1"/>
    <property type="molecule type" value="Genomic_DNA"/>
</dbReference>
<protein>
    <submittedName>
        <fullName evidence="1">8906_t:CDS:1</fullName>
    </submittedName>
</protein>
<sequence length="162" mass="19309">KSRSLKRSEELRNLEEQLQLYSAYLNSDLDGIRKFMQLFRSREDRVNEFRAVTIWLDMSKDNIKAENWWERLHCLLRVCELAYPFLAPRGNENLTKINKDFQNIFVVNEVENHPQKRKISSDNHLIHLLNKNNAEDTIEVSENWHVYDENNLNSTISQFLAS</sequence>
<accession>A0A9N9JJD0</accession>